<feature type="transmembrane region" description="Helical" evidence="1">
    <location>
        <begin position="23"/>
        <end position="45"/>
    </location>
</feature>
<dbReference type="STRING" id="46677.AWM79_12110"/>
<gene>
    <name evidence="2" type="ORF">AWM79_12110</name>
</gene>
<evidence type="ECO:0000313" key="3">
    <source>
        <dbReference type="Proteomes" id="UP000063229"/>
    </source>
</evidence>
<organism evidence="2 3">
    <name type="scientific">Pseudomonas agarici</name>
    <dbReference type="NCBI Taxonomy" id="46677"/>
    <lineage>
        <taxon>Bacteria</taxon>
        <taxon>Pseudomonadati</taxon>
        <taxon>Pseudomonadota</taxon>
        <taxon>Gammaproteobacteria</taxon>
        <taxon>Pseudomonadales</taxon>
        <taxon>Pseudomonadaceae</taxon>
        <taxon>Pseudomonas</taxon>
    </lineage>
</organism>
<accession>A0A0X1T1U3</accession>
<feature type="transmembrane region" description="Helical" evidence="1">
    <location>
        <begin position="65"/>
        <end position="83"/>
    </location>
</feature>
<dbReference type="EMBL" id="CP014135">
    <property type="protein sequence ID" value="AMB86003.1"/>
    <property type="molecule type" value="Genomic_DNA"/>
</dbReference>
<name>A0A0X1T1U3_PSEAA</name>
<proteinExistence type="predicted"/>
<protein>
    <submittedName>
        <fullName evidence="2">Uncharacterized protein</fullName>
    </submittedName>
</protein>
<sequence length="126" mass="14484">MTDIQSPVVASAHSLTRQLGRGVLISLAVLVAMTLLVALLNTVFLRLFDNLQQWQEWRSNHYWHLLAWRLVLYITLAVAWLKLKARLPESERQRLLMRVLRVEILVVLLVLLIELSKVLLQPGGVL</sequence>
<evidence type="ECO:0000256" key="1">
    <source>
        <dbReference type="SAM" id="Phobius"/>
    </source>
</evidence>
<evidence type="ECO:0000313" key="2">
    <source>
        <dbReference type="EMBL" id="AMB86003.1"/>
    </source>
</evidence>
<keyword evidence="1" id="KW-1133">Transmembrane helix</keyword>
<dbReference type="KEGG" id="pagb:AWM79_12110"/>
<dbReference type="AlphaFoldDB" id="A0A0X1T1U3"/>
<keyword evidence="3" id="KW-1185">Reference proteome</keyword>
<keyword evidence="1" id="KW-0812">Transmembrane</keyword>
<dbReference type="Proteomes" id="UP000063229">
    <property type="component" value="Chromosome"/>
</dbReference>
<keyword evidence="1" id="KW-0472">Membrane</keyword>
<reference evidence="2 3" key="1">
    <citation type="submission" date="2016-01" db="EMBL/GenBank/DDBJ databases">
        <authorList>
            <person name="McClelland M."/>
            <person name="Jain A."/>
            <person name="Saraogi P."/>
            <person name="Mendelson R."/>
            <person name="Westerman R."/>
            <person name="SanMiguel P."/>
            <person name="Csonka L."/>
        </authorList>
    </citation>
    <scope>NUCLEOTIDE SEQUENCE [LARGE SCALE GENOMIC DNA]</scope>
    <source>
        <strain evidence="2 3">NCPPB 2472</strain>
    </source>
</reference>
<dbReference type="RefSeq" id="WP_060782920.1">
    <property type="nucleotide sequence ID" value="NZ_CP014135.1"/>
</dbReference>